<dbReference type="EMBL" id="CM000881">
    <property type="protein sequence ID" value="PNT72572.1"/>
    <property type="molecule type" value="Genomic_DNA"/>
</dbReference>
<feature type="region of interest" description="Disordered" evidence="6">
    <location>
        <begin position="505"/>
        <end position="556"/>
    </location>
</feature>
<dbReference type="Gramene" id="PNT72572">
    <property type="protein sequence ID" value="PNT72572"/>
    <property type="gene ID" value="BRADI_2g46427v3"/>
</dbReference>
<accession>A0A2K2DE77</accession>
<dbReference type="PANTHER" id="PTHR31719:SF243">
    <property type="entry name" value="NAC DOMAIN-CONTAINING PROTEIN"/>
    <property type="match status" value="1"/>
</dbReference>
<dbReference type="SUPFAM" id="SSF101941">
    <property type="entry name" value="NAC domain"/>
    <property type="match status" value="2"/>
</dbReference>
<sequence length="556" mass="59919">MAPIRRGAPRPDFSSHPTDLELIDNYLKPWVTTGDRPWKFIHDADVYAANPEDLARTFSPALASDGQEAWYFFTPLRAKSRRGQRKSRTVGSGDDGCWHSERAAKPLFSGIVHIRQIGYRQAFSFTTKVDGRLVRSGWLMAEIGLTPSGSSEEELVLCKVYRTPREAPPTGSTAAARRVVPKIGRGKAGECSASSEENASGAGPAKASVYSAQPARASSSTDSAATESDSDQDSSSHVACRPPQVPFLPSSPIRRTSAAPRVAAVPSGSSAPPTRPDFAKHPSDQDLIKSYLIPRLASGEHPCKFTHDVDVYAAEPAVLSGQYSPATASDGEKAWYFFTTLPAKRIRGQRRPRTVGSGQGCWHSESGVRDVVDGDRQIGCRQFFSFMKKDEECGKSLRTGWIMVELGLNYGEHKGSSDELVLYKVYRSPRAGPATDADSTAATESSGRKRKASEENSGAESPARGTKKSTAPAASGRKKTDDKSYGAAACPPQLCTRCRIETAESHSGTACEEDETRGGSETGLLENDSLTDESAAPRGHERGESSGSGRTFYHFV</sequence>
<feature type="region of interest" description="Disordered" evidence="6">
    <location>
        <begin position="431"/>
        <end position="487"/>
    </location>
</feature>
<evidence type="ECO:0000256" key="4">
    <source>
        <dbReference type="ARBA" id="ARBA00023163"/>
    </source>
</evidence>
<feature type="domain" description="NAC" evidence="7">
    <location>
        <begin position="274"/>
        <end position="428"/>
    </location>
</feature>
<proteinExistence type="predicted"/>
<dbReference type="GO" id="GO:0003677">
    <property type="term" value="F:DNA binding"/>
    <property type="evidence" value="ECO:0007669"/>
    <property type="project" value="UniProtKB-KW"/>
</dbReference>
<evidence type="ECO:0000259" key="7">
    <source>
        <dbReference type="PROSITE" id="PS51005"/>
    </source>
</evidence>
<keyword evidence="10" id="KW-1185">Reference proteome</keyword>
<dbReference type="Gene3D" id="2.170.150.80">
    <property type="entry name" value="NAC domain"/>
    <property type="match status" value="2"/>
</dbReference>
<reference evidence="8" key="2">
    <citation type="submission" date="2017-06" db="EMBL/GenBank/DDBJ databases">
        <title>WGS assembly of Brachypodium distachyon.</title>
        <authorList>
            <consortium name="The International Brachypodium Initiative"/>
            <person name="Lucas S."/>
            <person name="Harmon-Smith M."/>
            <person name="Lail K."/>
            <person name="Tice H."/>
            <person name="Grimwood J."/>
            <person name="Bruce D."/>
            <person name="Barry K."/>
            <person name="Shu S."/>
            <person name="Lindquist E."/>
            <person name="Wang M."/>
            <person name="Pitluck S."/>
            <person name="Vogel J.P."/>
            <person name="Garvin D.F."/>
            <person name="Mockler T.C."/>
            <person name="Schmutz J."/>
            <person name="Rokhsar D."/>
            <person name="Bevan M.W."/>
        </authorList>
    </citation>
    <scope>NUCLEOTIDE SEQUENCE</scope>
    <source>
        <strain evidence="8">Bd21</strain>
    </source>
</reference>
<evidence type="ECO:0000313" key="8">
    <source>
        <dbReference type="EMBL" id="PNT72572.1"/>
    </source>
</evidence>
<protein>
    <recommendedName>
        <fullName evidence="7">NAC domain-containing protein</fullName>
    </recommendedName>
</protein>
<reference evidence="8 9" key="1">
    <citation type="journal article" date="2010" name="Nature">
        <title>Genome sequencing and analysis of the model grass Brachypodium distachyon.</title>
        <authorList>
            <consortium name="International Brachypodium Initiative"/>
        </authorList>
    </citation>
    <scope>NUCLEOTIDE SEQUENCE [LARGE SCALE GENOMIC DNA]</scope>
    <source>
        <strain evidence="8 9">Bd21</strain>
    </source>
</reference>
<feature type="compositionally biased region" description="Low complexity" evidence="6">
    <location>
        <begin position="434"/>
        <end position="445"/>
    </location>
</feature>
<reference evidence="9" key="3">
    <citation type="submission" date="2018-08" db="UniProtKB">
        <authorList>
            <consortium name="EnsemblPlants"/>
        </authorList>
    </citation>
    <scope>IDENTIFICATION</scope>
    <source>
        <strain evidence="9">cv. Bd21</strain>
    </source>
</reference>
<evidence type="ECO:0000313" key="10">
    <source>
        <dbReference type="Proteomes" id="UP000008810"/>
    </source>
</evidence>
<dbReference type="AlphaFoldDB" id="A0A2K2DE77"/>
<organism evidence="8">
    <name type="scientific">Brachypodium distachyon</name>
    <name type="common">Purple false brome</name>
    <name type="synonym">Trachynia distachya</name>
    <dbReference type="NCBI Taxonomy" id="15368"/>
    <lineage>
        <taxon>Eukaryota</taxon>
        <taxon>Viridiplantae</taxon>
        <taxon>Streptophyta</taxon>
        <taxon>Embryophyta</taxon>
        <taxon>Tracheophyta</taxon>
        <taxon>Spermatophyta</taxon>
        <taxon>Magnoliopsida</taxon>
        <taxon>Liliopsida</taxon>
        <taxon>Poales</taxon>
        <taxon>Poaceae</taxon>
        <taxon>BOP clade</taxon>
        <taxon>Pooideae</taxon>
        <taxon>Stipodae</taxon>
        <taxon>Brachypodieae</taxon>
        <taxon>Brachypodium</taxon>
    </lineage>
</organism>
<dbReference type="InParanoid" id="A0A2K2DE77"/>
<name>A0A2K2DE77_BRADI</name>
<dbReference type="PROSITE" id="PS51005">
    <property type="entry name" value="NAC"/>
    <property type="match status" value="2"/>
</dbReference>
<dbReference type="Pfam" id="PF02365">
    <property type="entry name" value="NAM"/>
    <property type="match status" value="2"/>
</dbReference>
<gene>
    <name evidence="8" type="ORF">BRADI_2g46427v3</name>
</gene>
<feature type="region of interest" description="Disordered" evidence="6">
    <location>
        <begin position="166"/>
        <end position="282"/>
    </location>
</feature>
<evidence type="ECO:0000256" key="5">
    <source>
        <dbReference type="ARBA" id="ARBA00023242"/>
    </source>
</evidence>
<evidence type="ECO:0000256" key="3">
    <source>
        <dbReference type="ARBA" id="ARBA00023125"/>
    </source>
</evidence>
<dbReference type="GO" id="GO:0006355">
    <property type="term" value="P:regulation of DNA-templated transcription"/>
    <property type="evidence" value="ECO:0007669"/>
    <property type="project" value="InterPro"/>
</dbReference>
<evidence type="ECO:0000256" key="1">
    <source>
        <dbReference type="ARBA" id="ARBA00004123"/>
    </source>
</evidence>
<dbReference type="PANTHER" id="PTHR31719">
    <property type="entry name" value="NAC TRANSCRIPTION FACTOR 56"/>
    <property type="match status" value="1"/>
</dbReference>
<keyword evidence="3" id="KW-0238">DNA-binding</keyword>
<evidence type="ECO:0000313" key="9">
    <source>
        <dbReference type="EnsemblPlants" id="PNT72572"/>
    </source>
</evidence>
<evidence type="ECO:0000256" key="6">
    <source>
        <dbReference type="SAM" id="MobiDB-lite"/>
    </source>
</evidence>
<dbReference type="EnsemblPlants" id="PNT72572">
    <property type="protein sequence ID" value="PNT72572"/>
    <property type="gene ID" value="BRADI_2g46427v3"/>
</dbReference>
<dbReference type="InterPro" id="IPR003441">
    <property type="entry name" value="NAC-dom"/>
</dbReference>
<keyword evidence="2" id="KW-0805">Transcription regulation</keyword>
<comment type="subcellular location">
    <subcellularLocation>
        <location evidence="1">Nucleus</location>
    </subcellularLocation>
</comment>
<keyword evidence="5" id="KW-0539">Nucleus</keyword>
<feature type="domain" description="NAC" evidence="7">
    <location>
        <begin position="9"/>
        <end position="163"/>
    </location>
</feature>
<dbReference type="InterPro" id="IPR036093">
    <property type="entry name" value="NAC_dom_sf"/>
</dbReference>
<dbReference type="ExpressionAtlas" id="A0A2K2DE77">
    <property type="expression patterns" value="baseline and differential"/>
</dbReference>
<dbReference type="Proteomes" id="UP000008810">
    <property type="component" value="Chromosome 2"/>
</dbReference>
<evidence type="ECO:0000256" key="2">
    <source>
        <dbReference type="ARBA" id="ARBA00023015"/>
    </source>
</evidence>
<dbReference type="OrthoDB" id="655701at2759"/>
<feature type="compositionally biased region" description="Low complexity" evidence="6">
    <location>
        <begin position="215"/>
        <end position="227"/>
    </location>
</feature>
<dbReference type="GO" id="GO:0005634">
    <property type="term" value="C:nucleus"/>
    <property type="evidence" value="ECO:0007669"/>
    <property type="project" value="UniProtKB-SubCell"/>
</dbReference>
<keyword evidence="4" id="KW-0804">Transcription</keyword>
<feature type="compositionally biased region" description="Low complexity" evidence="6">
    <location>
        <begin position="189"/>
        <end position="203"/>
    </location>
</feature>